<dbReference type="EMBL" id="CP080507">
    <property type="protein sequence ID" value="QYM78367.1"/>
    <property type="molecule type" value="Genomic_DNA"/>
</dbReference>
<dbReference type="GO" id="GO:0016987">
    <property type="term" value="F:sigma factor activity"/>
    <property type="evidence" value="ECO:0007669"/>
    <property type="project" value="UniProtKB-KW"/>
</dbReference>
<dbReference type="NCBIfam" id="TIGR02937">
    <property type="entry name" value="sigma70-ECF"/>
    <property type="match status" value="1"/>
</dbReference>
<dbReference type="Pfam" id="PF08281">
    <property type="entry name" value="Sigma70_r4_2"/>
    <property type="match status" value="1"/>
</dbReference>
<dbReference type="KEGG" id="ole:K0B96_13825"/>
<dbReference type="Proteomes" id="UP000825051">
    <property type="component" value="Chromosome"/>
</dbReference>
<dbReference type="SUPFAM" id="SSF88659">
    <property type="entry name" value="Sigma3 and sigma4 domains of RNA polymerase sigma factors"/>
    <property type="match status" value="1"/>
</dbReference>
<dbReference type="InterPro" id="IPR013325">
    <property type="entry name" value="RNA_pol_sigma_r2"/>
</dbReference>
<dbReference type="SUPFAM" id="SSF88946">
    <property type="entry name" value="Sigma2 domain of RNA polymerase sigma factors"/>
    <property type="match status" value="1"/>
</dbReference>
<evidence type="ECO:0000256" key="1">
    <source>
        <dbReference type="ARBA" id="ARBA00010641"/>
    </source>
</evidence>
<comment type="similarity">
    <text evidence="1">Belongs to the sigma-70 factor family. ECF subfamily.</text>
</comment>
<dbReference type="Pfam" id="PF04542">
    <property type="entry name" value="Sigma70_r2"/>
    <property type="match status" value="1"/>
</dbReference>
<dbReference type="InterPro" id="IPR007627">
    <property type="entry name" value="RNA_pol_sigma70_r2"/>
</dbReference>
<protein>
    <submittedName>
        <fullName evidence="7">Sigma-70 family RNA polymerase sigma factor</fullName>
    </submittedName>
</protein>
<keyword evidence="4" id="KW-0804">Transcription</keyword>
<dbReference type="GO" id="GO:0006352">
    <property type="term" value="P:DNA-templated transcription initiation"/>
    <property type="evidence" value="ECO:0007669"/>
    <property type="project" value="InterPro"/>
</dbReference>
<gene>
    <name evidence="7" type="ORF">K0B96_13825</name>
</gene>
<dbReference type="InterPro" id="IPR013249">
    <property type="entry name" value="RNA_pol_sigma70_r4_t2"/>
</dbReference>
<evidence type="ECO:0000259" key="5">
    <source>
        <dbReference type="Pfam" id="PF04542"/>
    </source>
</evidence>
<keyword evidence="3" id="KW-0731">Sigma factor</keyword>
<organism evidence="7 8">
    <name type="scientific">Horticoccus luteus</name>
    <dbReference type="NCBI Taxonomy" id="2862869"/>
    <lineage>
        <taxon>Bacteria</taxon>
        <taxon>Pseudomonadati</taxon>
        <taxon>Verrucomicrobiota</taxon>
        <taxon>Opitutia</taxon>
        <taxon>Opitutales</taxon>
        <taxon>Opitutaceae</taxon>
        <taxon>Horticoccus</taxon>
    </lineage>
</organism>
<dbReference type="InterPro" id="IPR014284">
    <property type="entry name" value="RNA_pol_sigma-70_dom"/>
</dbReference>
<feature type="domain" description="RNA polymerase sigma-70 region 2" evidence="5">
    <location>
        <begin position="20"/>
        <end position="82"/>
    </location>
</feature>
<evidence type="ECO:0000313" key="7">
    <source>
        <dbReference type="EMBL" id="QYM78367.1"/>
    </source>
</evidence>
<dbReference type="InterPro" id="IPR013324">
    <property type="entry name" value="RNA_pol_sigma_r3/r4-like"/>
</dbReference>
<feature type="domain" description="RNA polymerase sigma factor 70 region 4 type 2" evidence="6">
    <location>
        <begin position="112"/>
        <end position="163"/>
    </location>
</feature>
<reference evidence="7" key="1">
    <citation type="submission" date="2021-08" db="EMBL/GenBank/DDBJ databases">
        <title>Genome of a novel bacterium of the phylum Verrucomicrobia, Oleiharenicola sp. KSB-15.</title>
        <authorList>
            <person name="Chung J.-H."/>
            <person name="Ahn J.-H."/>
            <person name="Yoon Y."/>
            <person name="Kim D.-Y."/>
            <person name="An S.-H."/>
            <person name="Park I."/>
            <person name="Yeon J."/>
        </authorList>
    </citation>
    <scope>NUCLEOTIDE SEQUENCE</scope>
    <source>
        <strain evidence="7">KSB-15</strain>
    </source>
</reference>
<accession>A0A8F9XFR4</accession>
<dbReference type="Gene3D" id="1.10.10.10">
    <property type="entry name" value="Winged helix-like DNA-binding domain superfamily/Winged helix DNA-binding domain"/>
    <property type="match status" value="1"/>
</dbReference>
<dbReference type="RefSeq" id="WP_220161471.1">
    <property type="nucleotide sequence ID" value="NZ_CP080507.1"/>
</dbReference>
<dbReference type="PANTHER" id="PTHR43133:SF51">
    <property type="entry name" value="RNA POLYMERASE SIGMA FACTOR"/>
    <property type="match status" value="1"/>
</dbReference>
<keyword evidence="8" id="KW-1185">Reference proteome</keyword>
<dbReference type="InterPro" id="IPR036388">
    <property type="entry name" value="WH-like_DNA-bd_sf"/>
</dbReference>
<keyword evidence="2" id="KW-0805">Transcription regulation</keyword>
<dbReference type="InterPro" id="IPR039425">
    <property type="entry name" value="RNA_pol_sigma-70-like"/>
</dbReference>
<evidence type="ECO:0000256" key="3">
    <source>
        <dbReference type="ARBA" id="ARBA00023082"/>
    </source>
</evidence>
<dbReference type="GO" id="GO:0003677">
    <property type="term" value="F:DNA binding"/>
    <property type="evidence" value="ECO:0007669"/>
    <property type="project" value="InterPro"/>
</dbReference>
<dbReference type="PANTHER" id="PTHR43133">
    <property type="entry name" value="RNA POLYMERASE ECF-TYPE SIGMA FACTO"/>
    <property type="match status" value="1"/>
</dbReference>
<evidence type="ECO:0000259" key="6">
    <source>
        <dbReference type="Pfam" id="PF08281"/>
    </source>
</evidence>
<dbReference type="Gene3D" id="1.10.1740.10">
    <property type="match status" value="1"/>
</dbReference>
<evidence type="ECO:0000256" key="4">
    <source>
        <dbReference type="ARBA" id="ARBA00023163"/>
    </source>
</evidence>
<evidence type="ECO:0000256" key="2">
    <source>
        <dbReference type="ARBA" id="ARBA00023015"/>
    </source>
</evidence>
<sequence>MVADKSSSPSANEVIAQLVAHRRAFKAFLASRVGNEADAEDLLQNGLVKALSRADEIKDGEKAVAWFYQLLRNAIIDHVRSRHAAATRDDRWAAETAILADDVEVDRQICACVERLLPALKPIHADLIRRVELQGESVAQAAGALGMTPNNASVTLHRAREELRRKFVRFCGDCRCLNVCDCA</sequence>
<dbReference type="AlphaFoldDB" id="A0A8F9XFR4"/>
<name>A0A8F9XFR4_9BACT</name>
<proteinExistence type="inferred from homology"/>
<evidence type="ECO:0000313" key="8">
    <source>
        <dbReference type="Proteomes" id="UP000825051"/>
    </source>
</evidence>